<name>A0AAE0GHH7_9CHLO</name>
<feature type="chain" id="PRO_5041984746" description="PA domain-containing protein" evidence="1">
    <location>
        <begin position="26"/>
        <end position="600"/>
    </location>
</feature>
<dbReference type="EMBL" id="LGRX02005587">
    <property type="protein sequence ID" value="KAK3278169.1"/>
    <property type="molecule type" value="Genomic_DNA"/>
</dbReference>
<comment type="caution">
    <text evidence="3">The sequence shown here is derived from an EMBL/GenBank/DDBJ whole genome shotgun (WGS) entry which is preliminary data.</text>
</comment>
<evidence type="ECO:0000259" key="2">
    <source>
        <dbReference type="Pfam" id="PF02225"/>
    </source>
</evidence>
<dbReference type="Pfam" id="PF02225">
    <property type="entry name" value="PA"/>
    <property type="match status" value="1"/>
</dbReference>
<protein>
    <recommendedName>
        <fullName evidence="2">PA domain-containing protein</fullName>
    </recommendedName>
</protein>
<dbReference type="InterPro" id="IPR003137">
    <property type="entry name" value="PA_domain"/>
</dbReference>
<proteinExistence type="predicted"/>
<dbReference type="Proteomes" id="UP001190700">
    <property type="component" value="Unassembled WGS sequence"/>
</dbReference>
<reference evidence="3 4" key="1">
    <citation type="journal article" date="2015" name="Genome Biol. Evol.">
        <title>Comparative Genomics of a Bacterivorous Green Alga Reveals Evolutionary Causalities and Consequences of Phago-Mixotrophic Mode of Nutrition.</title>
        <authorList>
            <person name="Burns J.A."/>
            <person name="Paasch A."/>
            <person name="Narechania A."/>
            <person name="Kim E."/>
        </authorList>
    </citation>
    <scope>NUCLEOTIDE SEQUENCE [LARGE SCALE GENOMIC DNA]</scope>
    <source>
        <strain evidence="3 4">PLY_AMNH</strain>
    </source>
</reference>
<gene>
    <name evidence="3" type="ORF">CYMTET_13879</name>
</gene>
<keyword evidence="1" id="KW-0732">Signal</keyword>
<feature type="signal peptide" evidence="1">
    <location>
        <begin position="1"/>
        <end position="25"/>
    </location>
</feature>
<evidence type="ECO:0000256" key="1">
    <source>
        <dbReference type="SAM" id="SignalP"/>
    </source>
</evidence>
<feature type="domain" description="PA" evidence="2">
    <location>
        <begin position="99"/>
        <end position="156"/>
    </location>
</feature>
<evidence type="ECO:0000313" key="3">
    <source>
        <dbReference type="EMBL" id="KAK3278169.1"/>
    </source>
</evidence>
<organism evidence="3 4">
    <name type="scientific">Cymbomonas tetramitiformis</name>
    <dbReference type="NCBI Taxonomy" id="36881"/>
    <lineage>
        <taxon>Eukaryota</taxon>
        <taxon>Viridiplantae</taxon>
        <taxon>Chlorophyta</taxon>
        <taxon>Pyramimonadophyceae</taxon>
        <taxon>Pyramimonadales</taxon>
        <taxon>Pyramimonadaceae</taxon>
        <taxon>Cymbomonas</taxon>
    </lineage>
</organism>
<sequence length="600" mass="66714">MGRMSLLLGDIILCLALSLFDHVMGDVSTFFSIRTGGPFEYFYCLPQPYQTKVDPSWNIEENKVQFLRQESSSCRTETIQGGDATTGSSESSLVVADDFVFNGEDLERVSGAVALIQGSTCPFATWGYYIADYQLRVEKAVEAGATGVIFVEVYANKLPQHMDQLNTVVPTCILREPDFNRLMTTWCLDENNHPGFADFTGAYLYTPQDEPLPNPLITYFEVVDRLTFSIPALTATFNPSSTDPITGHIVEAKFSDACLQDSFESCIACWNGEIFLDREALAGKIAFFNFPYGIPGCFNYYYQWSILAQNVGAIGAVIGTSADHFYHVPGMYLVPEQLTIPFFTIMRMHAETISHLIVTDPEEVMVFLPGLVNRTGPTYFSDERDEMNSTLLEMWEETSTQTTMNCSAGQATYNPLTHEGVPCPDFELQIGLEAGLLAWAEPSQECNNRSTCAECLIQPAGHQLRATDGHSLTNNIIIIRELDFVCFHSFNEYTSAASAAGAYAVFIIDYEDHTNVSQWQELKCPPFHMCLVSVGSTKHLQSLNGWTYASSPRAQMCEQGSERVRPGGIGSFGKHSTSQAKMLRNFNDFDNFVLKALALQ</sequence>
<keyword evidence="4" id="KW-1185">Reference proteome</keyword>
<accession>A0AAE0GHH7</accession>
<evidence type="ECO:0000313" key="4">
    <source>
        <dbReference type="Proteomes" id="UP001190700"/>
    </source>
</evidence>
<dbReference type="AlphaFoldDB" id="A0AAE0GHH7"/>